<feature type="transmembrane region" description="Helical" evidence="1">
    <location>
        <begin position="88"/>
        <end position="109"/>
    </location>
</feature>
<dbReference type="Proteomes" id="UP000315303">
    <property type="component" value="Unassembled WGS sequence"/>
</dbReference>
<sequence>MNWNELSKTQQWLFILLMAAVVPFAPEFIFLADLGGIELVFGFLFLYYKPYFTWFINKVTWLKKQLNFIGITFQQSALMQPKIFLTQGAFYTVALLLTSSVLFASIFWLPAMLINTTLT</sequence>
<dbReference type="RefSeq" id="WP_140604939.1">
    <property type="nucleotide sequence ID" value="NZ_SAWY01000036.1"/>
</dbReference>
<organism evidence="2 3">
    <name type="scientific">Litorilituus lipolyticus</name>
    <dbReference type="NCBI Taxonomy" id="2491017"/>
    <lineage>
        <taxon>Bacteria</taxon>
        <taxon>Pseudomonadati</taxon>
        <taxon>Pseudomonadota</taxon>
        <taxon>Gammaproteobacteria</taxon>
        <taxon>Alteromonadales</taxon>
        <taxon>Colwelliaceae</taxon>
        <taxon>Litorilituus</taxon>
    </lineage>
</organism>
<dbReference type="EMBL" id="SAWY01000036">
    <property type="protein sequence ID" value="TPH13440.1"/>
    <property type="molecule type" value="Genomic_DNA"/>
</dbReference>
<protein>
    <submittedName>
        <fullName evidence="2">Uncharacterized protein</fullName>
    </submittedName>
</protein>
<dbReference type="AlphaFoldDB" id="A0A502KNY1"/>
<feature type="transmembrane region" description="Helical" evidence="1">
    <location>
        <begin position="37"/>
        <end position="56"/>
    </location>
</feature>
<keyword evidence="1" id="KW-1133">Transmembrane helix</keyword>
<comment type="caution">
    <text evidence="2">The sequence shown here is derived from an EMBL/GenBank/DDBJ whole genome shotgun (WGS) entry which is preliminary data.</text>
</comment>
<gene>
    <name evidence="2" type="ORF">EPA86_14725</name>
</gene>
<name>A0A502KNY1_9GAMM</name>
<reference evidence="2 3" key="1">
    <citation type="submission" date="2019-01" db="EMBL/GenBank/DDBJ databases">
        <title>Litorilituus lipolytica sp. nov., isolated from intertidal sand of the Yellow Sea in China.</title>
        <authorList>
            <person name="Liu A."/>
        </authorList>
    </citation>
    <scope>NUCLEOTIDE SEQUENCE [LARGE SCALE GENOMIC DNA]</scope>
    <source>
        <strain evidence="2 3">RZ04</strain>
    </source>
</reference>
<keyword evidence="1" id="KW-0472">Membrane</keyword>
<keyword evidence="3" id="KW-1185">Reference proteome</keyword>
<evidence type="ECO:0000256" key="1">
    <source>
        <dbReference type="SAM" id="Phobius"/>
    </source>
</evidence>
<proteinExistence type="predicted"/>
<feature type="transmembrane region" description="Helical" evidence="1">
    <location>
        <begin position="12"/>
        <end position="31"/>
    </location>
</feature>
<evidence type="ECO:0000313" key="3">
    <source>
        <dbReference type="Proteomes" id="UP000315303"/>
    </source>
</evidence>
<dbReference type="OrthoDB" id="6401449at2"/>
<keyword evidence="1" id="KW-0812">Transmembrane</keyword>
<evidence type="ECO:0000313" key="2">
    <source>
        <dbReference type="EMBL" id="TPH13440.1"/>
    </source>
</evidence>
<accession>A0A502KNY1</accession>